<dbReference type="Gene3D" id="3.30.160.100">
    <property type="entry name" value="Ribosome hibernation promotion factor-like"/>
    <property type="match status" value="1"/>
</dbReference>
<organism evidence="3 4">
    <name type="scientific">[Myrmecia] bisecta</name>
    <dbReference type="NCBI Taxonomy" id="41462"/>
    <lineage>
        <taxon>Eukaryota</taxon>
        <taxon>Viridiplantae</taxon>
        <taxon>Chlorophyta</taxon>
        <taxon>core chlorophytes</taxon>
        <taxon>Trebouxiophyceae</taxon>
        <taxon>Trebouxiales</taxon>
        <taxon>Trebouxiaceae</taxon>
        <taxon>Myrmecia</taxon>
    </lineage>
</organism>
<accession>A0AAW1QSL0</accession>
<dbReference type="InterPro" id="IPR050574">
    <property type="entry name" value="HPF/YfiA_ribosome-assoc"/>
</dbReference>
<dbReference type="InterPro" id="IPR036567">
    <property type="entry name" value="RHF-like"/>
</dbReference>
<keyword evidence="1" id="KW-0810">Translation regulation</keyword>
<evidence type="ECO:0000313" key="3">
    <source>
        <dbReference type="EMBL" id="KAK9824515.1"/>
    </source>
</evidence>
<dbReference type="Gene3D" id="3.30.505.50">
    <property type="entry name" value="Sigma 54 modulation/S30EA ribosomal protein, C-terminal domain"/>
    <property type="match status" value="1"/>
</dbReference>
<dbReference type="InterPro" id="IPR003489">
    <property type="entry name" value="RHF/RaiA"/>
</dbReference>
<dbReference type="Proteomes" id="UP001489004">
    <property type="component" value="Unassembled WGS sequence"/>
</dbReference>
<dbReference type="GO" id="GO:0045900">
    <property type="term" value="P:negative regulation of translational elongation"/>
    <property type="evidence" value="ECO:0007669"/>
    <property type="project" value="TreeGrafter"/>
</dbReference>
<dbReference type="HAMAP" id="MF_00839">
    <property type="entry name" value="HPF"/>
    <property type="match status" value="1"/>
</dbReference>
<reference evidence="3 4" key="1">
    <citation type="journal article" date="2024" name="Nat. Commun.">
        <title>Phylogenomics reveals the evolutionary origins of lichenization in chlorophyte algae.</title>
        <authorList>
            <person name="Puginier C."/>
            <person name="Libourel C."/>
            <person name="Otte J."/>
            <person name="Skaloud P."/>
            <person name="Haon M."/>
            <person name="Grisel S."/>
            <person name="Petersen M."/>
            <person name="Berrin J.G."/>
            <person name="Delaux P.M."/>
            <person name="Dal Grande F."/>
            <person name="Keller J."/>
        </authorList>
    </citation>
    <scope>NUCLEOTIDE SEQUENCE [LARGE SCALE GENOMIC DNA]</scope>
    <source>
        <strain evidence="3 4">SAG 2043</strain>
    </source>
</reference>
<dbReference type="GO" id="GO:0043024">
    <property type="term" value="F:ribosomal small subunit binding"/>
    <property type="evidence" value="ECO:0007669"/>
    <property type="project" value="TreeGrafter"/>
</dbReference>
<dbReference type="GO" id="GO:0022627">
    <property type="term" value="C:cytosolic small ribosomal subunit"/>
    <property type="evidence" value="ECO:0007669"/>
    <property type="project" value="TreeGrafter"/>
</dbReference>
<name>A0AAW1QSL0_9CHLO</name>
<feature type="domain" description="Sigma 54 modulation/S30EA ribosomal protein C-terminal" evidence="2">
    <location>
        <begin position="161"/>
        <end position="214"/>
    </location>
</feature>
<dbReference type="SUPFAM" id="SSF69754">
    <property type="entry name" value="Ribosome binding protein Y (YfiA homologue)"/>
    <property type="match status" value="1"/>
</dbReference>
<evidence type="ECO:0000256" key="1">
    <source>
        <dbReference type="ARBA" id="ARBA00022845"/>
    </source>
</evidence>
<dbReference type="Pfam" id="PF02482">
    <property type="entry name" value="Ribosomal_S30AE"/>
    <property type="match status" value="1"/>
</dbReference>
<gene>
    <name evidence="3" type="ORF">WJX72_011019</name>
</gene>
<dbReference type="CDD" id="cd00552">
    <property type="entry name" value="RaiA"/>
    <property type="match status" value="1"/>
</dbReference>
<dbReference type="EMBL" id="JALJOR010000002">
    <property type="protein sequence ID" value="KAK9824515.1"/>
    <property type="molecule type" value="Genomic_DNA"/>
</dbReference>
<dbReference type="AlphaFoldDB" id="A0AAW1QSL0"/>
<dbReference type="PANTHER" id="PTHR33231">
    <property type="entry name" value="30S RIBOSOMAL PROTEIN"/>
    <property type="match status" value="1"/>
</dbReference>
<proteinExistence type="inferred from homology"/>
<dbReference type="InterPro" id="IPR032528">
    <property type="entry name" value="Ribosom_S30AE_C"/>
</dbReference>
<evidence type="ECO:0000259" key="2">
    <source>
        <dbReference type="Pfam" id="PF16321"/>
    </source>
</evidence>
<dbReference type="NCBIfam" id="TIGR00741">
    <property type="entry name" value="yfiA"/>
    <property type="match status" value="1"/>
</dbReference>
<dbReference type="InterPro" id="IPR038416">
    <property type="entry name" value="Ribosom_S30AE_C_sf"/>
</dbReference>
<protein>
    <recommendedName>
        <fullName evidence="2">Sigma 54 modulation/S30EA ribosomal protein C-terminal domain-containing protein</fullName>
    </recommendedName>
</protein>
<keyword evidence="4" id="KW-1185">Reference proteome</keyword>
<sequence>MALLTATRTAAAASQTGSTVKTVIQGRHIELTDSIRSYVSDKLAKAVANYEGAIKEVDVRLSVSGGDRSKGDKKQKTEITIYTLRNGVVRAEDEEDSMYASIDLVSDKVARKLRKLKEKAIDRGRWAGRGGPKGGDTIGEFLPEDEVVDKLPTDQQAKLPVEIVRTKYFFLKPMSLEEATEQAEQVGHDFYVYRDKASDQVQVVYKRKSHGYGVIIPQPAEEASA</sequence>
<evidence type="ECO:0000313" key="4">
    <source>
        <dbReference type="Proteomes" id="UP001489004"/>
    </source>
</evidence>
<dbReference type="Pfam" id="PF16321">
    <property type="entry name" value="Ribosom_S30AE_C"/>
    <property type="match status" value="1"/>
</dbReference>
<comment type="caution">
    <text evidence="3">The sequence shown here is derived from an EMBL/GenBank/DDBJ whole genome shotgun (WGS) entry which is preliminary data.</text>
</comment>
<dbReference type="InterPro" id="IPR034694">
    <property type="entry name" value="HPF_long/plastid"/>
</dbReference>
<dbReference type="PANTHER" id="PTHR33231:SF1">
    <property type="entry name" value="30S RIBOSOMAL PROTEIN"/>
    <property type="match status" value="1"/>
</dbReference>